<dbReference type="Proteomes" id="UP001201980">
    <property type="component" value="Unassembled WGS sequence"/>
</dbReference>
<sequence>MLTSRKEARAGVSWKRVGSSRPAYILGFETGILRVTCWFAFCGKAPALSDISGRPDSICPVIQLRQHPGFGGVLEEDVESIRYWLRQYKEEHSDCPECTLSSQNPPRQDLPPMLLEIRRSKTGPDKFEGRLVKAPYADNLSPRYIYFCVGFSSTLFGETGYPLQLEGWRPVRQRYALDIFHLALELGIQYLVFPSLLRYIGEQRKFSCRYLLQATEQKMVSAHEIGEHADWVAPPPDVKYGDAINYVNRAKRSDNAFLSTFSALEARLLSRRVVVFSHQGLVFKCPKGRRSNFYLEYN</sequence>
<proteinExistence type="predicted"/>
<dbReference type="AlphaFoldDB" id="A0AAD5RIJ2"/>
<dbReference type="EMBL" id="JAKWBI020000425">
    <property type="protein sequence ID" value="KAJ2895136.1"/>
    <property type="molecule type" value="Genomic_DNA"/>
</dbReference>
<organism evidence="1 2">
    <name type="scientific">Zalerion maritima</name>
    <dbReference type="NCBI Taxonomy" id="339359"/>
    <lineage>
        <taxon>Eukaryota</taxon>
        <taxon>Fungi</taxon>
        <taxon>Dikarya</taxon>
        <taxon>Ascomycota</taxon>
        <taxon>Pezizomycotina</taxon>
        <taxon>Sordariomycetes</taxon>
        <taxon>Lulworthiomycetidae</taxon>
        <taxon>Lulworthiales</taxon>
        <taxon>Lulworthiaceae</taxon>
        <taxon>Zalerion</taxon>
    </lineage>
</organism>
<comment type="caution">
    <text evidence="1">The sequence shown here is derived from an EMBL/GenBank/DDBJ whole genome shotgun (WGS) entry which is preliminary data.</text>
</comment>
<accession>A0AAD5RIJ2</accession>
<reference evidence="1" key="1">
    <citation type="submission" date="2022-07" db="EMBL/GenBank/DDBJ databases">
        <title>Draft genome sequence of Zalerion maritima ATCC 34329, a (micro)plastics degrading marine fungus.</title>
        <authorList>
            <person name="Paco A."/>
            <person name="Goncalves M.F.M."/>
            <person name="Rocha-Santos T.A.P."/>
            <person name="Alves A."/>
        </authorList>
    </citation>
    <scope>NUCLEOTIDE SEQUENCE</scope>
    <source>
        <strain evidence="1">ATCC 34329</strain>
    </source>
</reference>
<gene>
    <name evidence="1" type="ORF">MKZ38_006880</name>
</gene>
<evidence type="ECO:0000313" key="2">
    <source>
        <dbReference type="Proteomes" id="UP001201980"/>
    </source>
</evidence>
<evidence type="ECO:0000313" key="1">
    <source>
        <dbReference type="EMBL" id="KAJ2895136.1"/>
    </source>
</evidence>
<protein>
    <submittedName>
        <fullName evidence="1">Uncharacterized protein</fullName>
    </submittedName>
</protein>
<keyword evidence="2" id="KW-1185">Reference proteome</keyword>
<name>A0AAD5RIJ2_9PEZI</name>